<evidence type="ECO:0000313" key="2">
    <source>
        <dbReference type="EMBL" id="MDC0670599.1"/>
    </source>
</evidence>
<accession>A0ABT5B8Y4</accession>
<dbReference type="RefSeq" id="WP_272000416.1">
    <property type="nucleotide sequence ID" value="NZ_JAQNDN010000013.1"/>
</dbReference>
<protein>
    <submittedName>
        <fullName evidence="2">Uncharacterized protein</fullName>
    </submittedName>
</protein>
<organism evidence="2 3">
    <name type="scientific">Nannocystis radixulma</name>
    <dbReference type="NCBI Taxonomy" id="2995305"/>
    <lineage>
        <taxon>Bacteria</taxon>
        <taxon>Pseudomonadati</taxon>
        <taxon>Myxococcota</taxon>
        <taxon>Polyangia</taxon>
        <taxon>Nannocystales</taxon>
        <taxon>Nannocystaceae</taxon>
        <taxon>Nannocystis</taxon>
    </lineage>
</organism>
<feature type="region of interest" description="Disordered" evidence="1">
    <location>
        <begin position="323"/>
        <end position="348"/>
    </location>
</feature>
<dbReference type="Proteomes" id="UP001217838">
    <property type="component" value="Unassembled WGS sequence"/>
</dbReference>
<comment type="caution">
    <text evidence="2">The sequence shown here is derived from an EMBL/GenBank/DDBJ whole genome shotgun (WGS) entry which is preliminary data.</text>
</comment>
<feature type="compositionally biased region" description="Acidic residues" evidence="1">
    <location>
        <begin position="326"/>
        <end position="345"/>
    </location>
</feature>
<name>A0ABT5B8Y4_9BACT</name>
<evidence type="ECO:0000313" key="3">
    <source>
        <dbReference type="Proteomes" id="UP001217838"/>
    </source>
</evidence>
<sequence length="432" mass="47741">MPSYIANDLPLAPDWRARAEAALRSALAAPDSSYPEDIADALLQALIPAAVGGRAAWLLTRGLELLGAGGNRPLAEAIAGDTRHTLHLMSVRHDDAAPQYGVQRWLLRVVTHERGDVVDIHEREVFVGSLAAEDYLAPAPTDESTARAAVEAWRAAAQEYLAREDVEADVEFLFSGFLEASRPLGMLATWVAEGPPGPRPAASPRATLSEDRLAAAAARVRLLDEAETDELRARVDDQLLAALELDGWTALFCPCHRPAPGTFQEDRISLRPPGGENEVILMSDPWNGHVMPIDGDAALFRIVARFWRELLDRNGLDVVFTLPRDADEDDEEDEDAEEDEDDEASDGSTSLRAWLEFPLPYRIPPFPAIDWRVYDRSHDDFIADFSFWADGPFGMPPELRARYEAAIATHYHAYVRAVIDPDLEPRTDAPTR</sequence>
<keyword evidence="3" id="KW-1185">Reference proteome</keyword>
<gene>
    <name evidence="2" type="ORF">POL58_22775</name>
</gene>
<evidence type="ECO:0000256" key="1">
    <source>
        <dbReference type="SAM" id="MobiDB-lite"/>
    </source>
</evidence>
<reference evidence="2 3" key="1">
    <citation type="submission" date="2022-11" db="EMBL/GenBank/DDBJ databases">
        <title>Minimal conservation of predation-associated metabolite biosynthetic gene clusters underscores biosynthetic potential of Myxococcota including descriptions for ten novel species: Archangium lansinium sp. nov., Myxococcus landrumus sp. nov., Nannocystis bai.</title>
        <authorList>
            <person name="Ahearne A."/>
            <person name="Stevens C."/>
            <person name="Dowd S."/>
        </authorList>
    </citation>
    <scope>NUCLEOTIDE SEQUENCE [LARGE SCALE GENOMIC DNA]</scope>
    <source>
        <strain evidence="2 3">NCELM</strain>
    </source>
</reference>
<dbReference type="EMBL" id="JAQNDN010000013">
    <property type="protein sequence ID" value="MDC0670599.1"/>
    <property type="molecule type" value="Genomic_DNA"/>
</dbReference>
<proteinExistence type="predicted"/>